<dbReference type="EMBL" id="HBUF01215076">
    <property type="protein sequence ID" value="CAG6666795.1"/>
    <property type="molecule type" value="Transcribed_RNA"/>
</dbReference>
<feature type="compositionally biased region" description="Polar residues" evidence="1">
    <location>
        <begin position="175"/>
        <end position="194"/>
    </location>
</feature>
<dbReference type="EMBL" id="HBUF01215077">
    <property type="protein sequence ID" value="CAG6666801.1"/>
    <property type="molecule type" value="Transcribed_RNA"/>
</dbReference>
<dbReference type="EMBL" id="HBUF01215070">
    <property type="protein sequence ID" value="CAG6666771.1"/>
    <property type="molecule type" value="Transcribed_RNA"/>
</dbReference>
<dbReference type="EMBL" id="HBUF01341201">
    <property type="protein sequence ID" value="CAG6703801.1"/>
    <property type="molecule type" value="Transcribed_RNA"/>
</dbReference>
<dbReference type="EMBL" id="HBUF01341204">
    <property type="protein sequence ID" value="CAG6703815.1"/>
    <property type="molecule type" value="Transcribed_RNA"/>
</dbReference>
<sequence length="379" mass="41174">MNKGYLTFTDDNTGITMLKDEPEDLTHLAPTAGDSCIPLEDNPEFGLMGDLLDEFILPEDNYCPLLSDACSDSNSKQMSPSCHDDSFYTYRDDRSLSPDHSPGQCSLPSLSSMEDSPPMVEDSMNSLWGLDLVDSSSEELCVRAPYIPMPHDDLPLLTAGDLMWGAGGLHKPAPLNSQDPLLSSHSKTMSWSKCNSNSQNNHQTTSSHHQHQSSQQHRGAGHNNNSRSNGGLNSSLAKLLKSEPNSNSTSNNYEDAGGGGCNTQQQQQQTKYNKYSSKKGSGGGSLQSNTSLSPTTVLDKKSPASNKRCATPPEWDHRGYWKRSRTPSTTARSIDAQAQAARHNSVLMNLLVSGCDVSAGYVCLTRNRLTTAAVSSKYY</sequence>
<dbReference type="EMBL" id="HBUF01341194">
    <property type="protein sequence ID" value="CAG6703769.1"/>
    <property type="molecule type" value="Transcribed_RNA"/>
</dbReference>
<dbReference type="EMBL" id="HBUF01065650">
    <property type="protein sequence ID" value="CAG6627541.1"/>
    <property type="molecule type" value="Transcribed_RNA"/>
</dbReference>
<dbReference type="EMBL" id="HBUF01215075">
    <property type="protein sequence ID" value="CAG6666789.1"/>
    <property type="molecule type" value="Transcribed_RNA"/>
</dbReference>
<reference evidence="2" key="1">
    <citation type="submission" date="2021-05" db="EMBL/GenBank/DDBJ databases">
        <authorList>
            <person name="Alioto T."/>
            <person name="Alioto T."/>
            <person name="Gomez Garrido J."/>
        </authorList>
    </citation>
    <scope>NUCLEOTIDE SEQUENCE</scope>
</reference>
<dbReference type="EMBL" id="HBUF01341205">
    <property type="protein sequence ID" value="CAG6703819.1"/>
    <property type="molecule type" value="Transcribed_RNA"/>
</dbReference>
<dbReference type="EMBL" id="HBUF01341200">
    <property type="protein sequence ID" value="CAG6703796.1"/>
    <property type="molecule type" value="Transcribed_RNA"/>
</dbReference>
<name>A0A8D8UFQ1_9HEMI</name>
<proteinExistence type="predicted"/>
<dbReference type="EMBL" id="HBUF01341197">
    <property type="protein sequence ID" value="CAG6703782.1"/>
    <property type="molecule type" value="Transcribed_RNA"/>
</dbReference>
<dbReference type="EMBL" id="HBUF01341195">
    <property type="protein sequence ID" value="CAG6703773.1"/>
    <property type="molecule type" value="Transcribed_RNA"/>
</dbReference>
<feature type="compositionally biased region" description="Low complexity" evidence="1">
    <location>
        <begin position="195"/>
        <end position="237"/>
    </location>
</feature>
<dbReference type="EMBL" id="HBUF01341206">
    <property type="protein sequence ID" value="CAG6703824.1"/>
    <property type="molecule type" value="Transcribed_RNA"/>
</dbReference>
<dbReference type="EMBL" id="HBUF01215078">
    <property type="protein sequence ID" value="CAG6666807.1"/>
    <property type="molecule type" value="Transcribed_RNA"/>
</dbReference>
<dbReference type="EMBL" id="HBUF01215069">
    <property type="protein sequence ID" value="CAG6666765.1"/>
    <property type="molecule type" value="Transcribed_RNA"/>
</dbReference>
<dbReference type="AlphaFoldDB" id="A0A8D8UFQ1"/>
<feature type="region of interest" description="Disordered" evidence="1">
    <location>
        <begin position="93"/>
        <end position="122"/>
    </location>
</feature>
<dbReference type="EMBL" id="HBUF01562633">
    <property type="protein sequence ID" value="CAG6763094.1"/>
    <property type="molecule type" value="Transcribed_RNA"/>
</dbReference>
<dbReference type="EMBL" id="HBUF01341199">
    <property type="protein sequence ID" value="CAG6703791.1"/>
    <property type="molecule type" value="Transcribed_RNA"/>
</dbReference>
<evidence type="ECO:0000313" key="2">
    <source>
        <dbReference type="EMBL" id="CAG6703815.1"/>
    </source>
</evidence>
<dbReference type="EMBL" id="HBUF01341198">
    <property type="protein sequence ID" value="CAG6703786.1"/>
    <property type="molecule type" value="Transcribed_RNA"/>
</dbReference>
<feature type="compositionally biased region" description="Polar residues" evidence="1">
    <location>
        <begin position="103"/>
        <end position="114"/>
    </location>
</feature>
<dbReference type="EMBL" id="HBUF01215080">
    <property type="protein sequence ID" value="CAG6666819.1"/>
    <property type="molecule type" value="Transcribed_RNA"/>
</dbReference>
<dbReference type="EMBL" id="HBUF01341196">
    <property type="protein sequence ID" value="CAG6703777.1"/>
    <property type="molecule type" value="Transcribed_RNA"/>
</dbReference>
<accession>A0A8D8UFQ1</accession>
<dbReference type="EMBL" id="HBUF01341207">
    <property type="protein sequence ID" value="CAG6703829.1"/>
    <property type="molecule type" value="Transcribed_RNA"/>
</dbReference>
<feature type="compositionally biased region" description="Low complexity" evidence="1">
    <location>
        <begin position="262"/>
        <end position="279"/>
    </location>
</feature>
<dbReference type="EMBL" id="HBUF01215079">
    <property type="protein sequence ID" value="CAG6666813.1"/>
    <property type="molecule type" value="Transcribed_RNA"/>
</dbReference>
<protein>
    <submittedName>
        <fullName evidence="2">Uncharacterized protein</fullName>
    </submittedName>
</protein>
<dbReference type="EMBL" id="HBUF01341202">
    <property type="protein sequence ID" value="CAG6703806.1"/>
    <property type="molecule type" value="Transcribed_RNA"/>
</dbReference>
<dbReference type="EMBL" id="HBUF01341193">
    <property type="protein sequence ID" value="CAG6703764.1"/>
    <property type="molecule type" value="Transcribed_RNA"/>
</dbReference>
<organism evidence="2">
    <name type="scientific">Cacopsylla melanoneura</name>
    <dbReference type="NCBI Taxonomy" id="428564"/>
    <lineage>
        <taxon>Eukaryota</taxon>
        <taxon>Metazoa</taxon>
        <taxon>Ecdysozoa</taxon>
        <taxon>Arthropoda</taxon>
        <taxon>Hexapoda</taxon>
        <taxon>Insecta</taxon>
        <taxon>Pterygota</taxon>
        <taxon>Neoptera</taxon>
        <taxon>Paraneoptera</taxon>
        <taxon>Hemiptera</taxon>
        <taxon>Sternorrhyncha</taxon>
        <taxon>Psylloidea</taxon>
        <taxon>Psyllidae</taxon>
        <taxon>Psyllinae</taxon>
        <taxon>Cacopsylla</taxon>
    </lineage>
</organism>
<evidence type="ECO:0000256" key="1">
    <source>
        <dbReference type="SAM" id="MobiDB-lite"/>
    </source>
</evidence>
<dbReference type="EMBL" id="HBUF01341203">
    <property type="protein sequence ID" value="CAG6703810.1"/>
    <property type="molecule type" value="Transcribed_RNA"/>
</dbReference>
<dbReference type="EMBL" id="HBUF01562621">
    <property type="protein sequence ID" value="CAG6763064.1"/>
    <property type="molecule type" value="Transcribed_RNA"/>
</dbReference>
<feature type="compositionally biased region" description="Polar residues" evidence="1">
    <location>
        <begin position="243"/>
        <end position="253"/>
    </location>
</feature>
<feature type="region of interest" description="Disordered" evidence="1">
    <location>
        <begin position="175"/>
        <end position="316"/>
    </location>
</feature>
<feature type="compositionally biased region" description="Polar residues" evidence="1">
    <location>
        <begin position="286"/>
        <end position="296"/>
    </location>
</feature>
<dbReference type="EMBL" id="HBUF01215071">
    <property type="protein sequence ID" value="CAG6666777.1"/>
    <property type="molecule type" value="Transcribed_RNA"/>
</dbReference>
<dbReference type="EMBL" id="HBUF01065651">
    <property type="protein sequence ID" value="CAG6627542.1"/>
    <property type="molecule type" value="Transcribed_RNA"/>
</dbReference>